<feature type="domain" description="Type II secretion system protein GspF" evidence="10">
    <location>
        <begin position="98"/>
        <end position="221"/>
    </location>
</feature>
<gene>
    <name evidence="11" type="ORF">A3C72_03485</name>
</gene>
<feature type="domain" description="Type II secretion system protein GspF" evidence="10">
    <location>
        <begin position="302"/>
        <end position="425"/>
    </location>
</feature>
<sequence length="435" mass="48761">MKEESKDRKDLKVKKGFWRPGLTLNYLSFLEKKTPKNLLPLPGEGITGGAKDAHHASYLFKRFLHADRKVVLGSGKPSSIPFWKTIGAKYSTKELVHFVKRLAFLIKSGVPVLESVHLLRKQTRSSAKGRVLDGIIEDLSNGQFLSDAMAKHTKNFGAFSINVVKVGEMSGSLSINLTYLAEELHKRHVLQRKLLGALVYPAFITIATIGVATMLTVYIFPKVMPIFTSLNVTLPLTTQILLFVSNFLQAYWGTIFLAVLVSIAVFIFAVKKFPKFHYLIASAVLRFPIFGTLVLHYNVANFCRTFSLLLKSGFGVVESCSIIADSTNNPVYKEQCNLIRERIIRGERISKQMEESQRLFPDIVRHMTAIGESSGNLSDTFMYLSEHYESEVDDLVKNLSNSIEPVLMIFMGLVVGFVAVSVITPIYEITQSLQR</sequence>
<comment type="caution">
    <text evidence="11">The sequence shown here is derived from an EMBL/GenBank/DDBJ whole genome shotgun (WGS) entry which is preliminary data.</text>
</comment>
<comment type="subcellular location">
    <subcellularLocation>
        <location evidence="1 8">Cell membrane</location>
        <topology evidence="1 8">Multi-pass membrane protein</topology>
    </subcellularLocation>
</comment>
<protein>
    <recommendedName>
        <fullName evidence="10">Type II secretion system protein GspF domain-containing protein</fullName>
    </recommendedName>
</protein>
<dbReference type="PANTHER" id="PTHR30012">
    <property type="entry name" value="GENERAL SECRETION PATHWAY PROTEIN"/>
    <property type="match status" value="1"/>
</dbReference>
<evidence type="ECO:0000256" key="6">
    <source>
        <dbReference type="ARBA" id="ARBA00022989"/>
    </source>
</evidence>
<dbReference type="EMBL" id="MHRK01000014">
    <property type="protein sequence ID" value="OHA24308.1"/>
    <property type="molecule type" value="Genomic_DNA"/>
</dbReference>
<accession>A0A1G2MKE0</accession>
<feature type="transmembrane region" description="Helical" evidence="9">
    <location>
        <begin position="276"/>
        <end position="297"/>
    </location>
</feature>
<dbReference type="PANTHER" id="PTHR30012:SF0">
    <property type="entry name" value="TYPE II SECRETION SYSTEM PROTEIN F-RELATED"/>
    <property type="match status" value="1"/>
</dbReference>
<comment type="similarity">
    <text evidence="2 8">Belongs to the GSP F family.</text>
</comment>
<dbReference type="AlphaFoldDB" id="A0A1G2MKE0"/>
<keyword evidence="5 8" id="KW-0812">Transmembrane</keyword>
<dbReference type="PROSITE" id="PS00874">
    <property type="entry name" value="T2SP_F"/>
    <property type="match status" value="1"/>
</dbReference>
<evidence type="ECO:0000256" key="3">
    <source>
        <dbReference type="ARBA" id="ARBA00022448"/>
    </source>
</evidence>
<dbReference type="Pfam" id="PF00482">
    <property type="entry name" value="T2SSF"/>
    <property type="match status" value="2"/>
</dbReference>
<keyword evidence="3 8" id="KW-0813">Transport</keyword>
<keyword evidence="4" id="KW-1003">Cell membrane</keyword>
<evidence type="ECO:0000256" key="7">
    <source>
        <dbReference type="ARBA" id="ARBA00023136"/>
    </source>
</evidence>
<evidence type="ECO:0000256" key="8">
    <source>
        <dbReference type="RuleBase" id="RU003923"/>
    </source>
</evidence>
<organism evidence="11 12">
    <name type="scientific">Candidatus Taylorbacteria bacterium RIFCSPHIGHO2_02_FULL_43_32b</name>
    <dbReference type="NCBI Taxonomy" id="1802306"/>
    <lineage>
        <taxon>Bacteria</taxon>
        <taxon>Candidatus Tayloriibacteriota</taxon>
    </lineage>
</organism>
<dbReference type="Proteomes" id="UP000177130">
    <property type="component" value="Unassembled WGS sequence"/>
</dbReference>
<feature type="transmembrane region" description="Helical" evidence="9">
    <location>
        <begin position="194"/>
        <end position="220"/>
    </location>
</feature>
<evidence type="ECO:0000256" key="5">
    <source>
        <dbReference type="ARBA" id="ARBA00022692"/>
    </source>
</evidence>
<evidence type="ECO:0000256" key="4">
    <source>
        <dbReference type="ARBA" id="ARBA00022475"/>
    </source>
</evidence>
<evidence type="ECO:0000256" key="9">
    <source>
        <dbReference type="SAM" id="Phobius"/>
    </source>
</evidence>
<dbReference type="Gene3D" id="1.20.81.30">
    <property type="entry name" value="Type II secretion system (T2SS), domain F"/>
    <property type="match status" value="2"/>
</dbReference>
<feature type="transmembrane region" description="Helical" evidence="9">
    <location>
        <begin position="251"/>
        <end position="270"/>
    </location>
</feature>
<keyword evidence="6 9" id="KW-1133">Transmembrane helix</keyword>
<keyword evidence="7 9" id="KW-0472">Membrane</keyword>
<evidence type="ECO:0000313" key="11">
    <source>
        <dbReference type="EMBL" id="OHA24308.1"/>
    </source>
</evidence>
<reference evidence="11 12" key="1">
    <citation type="journal article" date="2016" name="Nat. Commun.">
        <title>Thousands of microbial genomes shed light on interconnected biogeochemical processes in an aquifer system.</title>
        <authorList>
            <person name="Anantharaman K."/>
            <person name="Brown C.T."/>
            <person name="Hug L.A."/>
            <person name="Sharon I."/>
            <person name="Castelle C.J."/>
            <person name="Probst A.J."/>
            <person name="Thomas B.C."/>
            <person name="Singh A."/>
            <person name="Wilkins M.J."/>
            <person name="Karaoz U."/>
            <person name="Brodie E.L."/>
            <person name="Williams K.H."/>
            <person name="Hubbard S.S."/>
            <person name="Banfield J.F."/>
        </authorList>
    </citation>
    <scope>NUCLEOTIDE SEQUENCE [LARGE SCALE GENOMIC DNA]</scope>
</reference>
<dbReference type="InterPro" id="IPR018076">
    <property type="entry name" value="T2SS_GspF_dom"/>
</dbReference>
<evidence type="ECO:0000313" key="12">
    <source>
        <dbReference type="Proteomes" id="UP000177130"/>
    </source>
</evidence>
<evidence type="ECO:0000256" key="2">
    <source>
        <dbReference type="ARBA" id="ARBA00005745"/>
    </source>
</evidence>
<dbReference type="InterPro" id="IPR003004">
    <property type="entry name" value="GspF/PilC"/>
</dbReference>
<evidence type="ECO:0000259" key="10">
    <source>
        <dbReference type="Pfam" id="PF00482"/>
    </source>
</evidence>
<dbReference type="STRING" id="1802306.A3C72_03485"/>
<name>A0A1G2MKE0_9BACT</name>
<proteinExistence type="inferred from homology"/>
<dbReference type="PRINTS" id="PR00812">
    <property type="entry name" value="BCTERIALGSPF"/>
</dbReference>
<feature type="transmembrane region" description="Helical" evidence="9">
    <location>
        <begin position="406"/>
        <end position="427"/>
    </location>
</feature>
<dbReference type="InterPro" id="IPR042094">
    <property type="entry name" value="T2SS_GspF_sf"/>
</dbReference>
<dbReference type="GO" id="GO:0009306">
    <property type="term" value="P:protein secretion"/>
    <property type="evidence" value="ECO:0007669"/>
    <property type="project" value="InterPro"/>
</dbReference>
<evidence type="ECO:0000256" key="1">
    <source>
        <dbReference type="ARBA" id="ARBA00004651"/>
    </source>
</evidence>
<dbReference type="InterPro" id="IPR001992">
    <property type="entry name" value="T2SS_GspF/T4SS_PilC_CS"/>
</dbReference>
<dbReference type="GO" id="GO:0005886">
    <property type="term" value="C:plasma membrane"/>
    <property type="evidence" value="ECO:0007669"/>
    <property type="project" value="UniProtKB-SubCell"/>
</dbReference>